<sequence length="373" mass="39957">MTIPDALLSSIVHFDGSWNEADQKARKERKRLEKKGKCRHESLPTPNVVRPNLILSSNNGSIDAKVHYISSDHQLRPGLIVAEARNGSITLDIMKMHTPQPLRIFAISENGSVRVRLPGTFEGAVMASSKHGSIKISDAIKSRMTTFSSVSDTTRAFIGDWRAAGFGTTASGSSANPDDDPPLPTTTSDPFTSWSGPMVHIASRNGTVRLSYSEETRDDEDGGGFANAFTGFMSGLFGTSGDVRGRPGETGRGGGPWGGGRFPWGNGAPWGDMRHPWGNGAPWAQGSSGAPPMGPFSPFGRDGGPFSRGGGPFGRGCGSYRRGRFGNSSPGCSRRGGLGGNEAQKYEEQEWHRKDVERDAYGFPKDKRDPPAS</sequence>
<protein>
    <recommendedName>
        <fullName evidence="2">DUF7330 domain-containing protein</fullName>
    </recommendedName>
</protein>
<dbReference type="AlphaFoldDB" id="A0A8H2Y1A6"/>
<comment type="caution">
    <text evidence="3">The sequence shown here is derived from an EMBL/GenBank/DDBJ whole genome shotgun (WGS) entry which is preliminary data.</text>
</comment>
<name>A0A8H2Y1A6_9AGAM</name>
<evidence type="ECO:0000256" key="1">
    <source>
        <dbReference type="SAM" id="MobiDB-lite"/>
    </source>
</evidence>
<feature type="domain" description="DUF7330" evidence="2">
    <location>
        <begin position="49"/>
        <end position="170"/>
    </location>
</feature>
<evidence type="ECO:0000313" key="4">
    <source>
        <dbReference type="Proteomes" id="UP000663846"/>
    </source>
</evidence>
<feature type="compositionally biased region" description="Gly residues" evidence="1">
    <location>
        <begin position="250"/>
        <end position="262"/>
    </location>
</feature>
<organism evidence="3 4">
    <name type="scientific">Rhizoctonia solani</name>
    <dbReference type="NCBI Taxonomy" id="456999"/>
    <lineage>
        <taxon>Eukaryota</taxon>
        <taxon>Fungi</taxon>
        <taxon>Dikarya</taxon>
        <taxon>Basidiomycota</taxon>
        <taxon>Agaricomycotina</taxon>
        <taxon>Agaricomycetes</taxon>
        <taxon>Cantharellales</taxon>
        <taxon>Ceratobasidiaceae</taxon>
        <taxon>Rhizoctonia</taxon>
    </lineage>
</organism>
<dbReference type="EMBL" id="CAJMWS010000384">
    <property type="protein sequence ID" value="CAE6439914.1"/>
    <property type="molecule type" value="Genomic_DNA"/>
</dbReference>
<proteinExistence type="predicted"/>
<gene>
    <name evidence="3" type="ORF">RDB_LOCUS127595</name>
</gene>
<feature type="region of interest" description="Disordered" evidence="1">
    <location>
        <begin position="168"/>
        <end position="197"/>
    </location>
</feature>
<reference evidence="3" key="1">
    <citation type="submission" date="2021-01" db="EMBL/GenBank/DDBJ databases">
        <authorList>
            <person name="Kaushik A."/>
        </authorList>
    </citation>
    <scope>NUCLEOTIDE SEQUENCE</scope>
    <source>
        <strain evidence="3">AG1-1C</strain>
    </source>
</reference>
<feature type="region of interest" description="Disordered" evidence="1">
    <location>
        <begin position="304"/>
        <end position="373"/>
    </location>
</feature>
<feature type="region of interest" description="Disordered" evidence="1">
    <location>
        <begin position="240"/>
        <end position="262"/>
    </location>
</feature>
<accession>A0A8H2Y1A6</accession>
<feature type="compositionally biased region" description="Basic and acidic residues" evidence="1">
    <location>
        <begin position="344"/>
        <end position="373"/>
    </location>
</feature>
<dbReference type="Proteomes" id="UP000663846">
    <property type="component" value="Unassembled WGS sequence"/>
</dbReference>
<dbReference type="InterPro" id="IPR055754">
    <property type="entry name" value="DUF7330"/>
</dbReference>
<evidence type="ECO:0000259" key="2">
    <source>
        <dbReference type="Pfam" id="PF24016"/>
    </source>
</evidence>
<dbReference type="Pfam" id="PF24016">
    <property type="entry name" value="DUF7330"/>
    <property type="match status" value="1"/>
</dbReference>
<feature type="compositionally biased region" description="Gly residues" evidence="1">
    <location>
        <begin position="304"/>
        <end position="317"/>
    </location>
</feature>
<evidence type="ECO:0000313" key="3">
    <source>
        <dbReference type="EMBL" id="CAE6439914.1"/>
    </source>
</evidence>